<evidence type="ECO:0000313" key="2">
    <source>
        <dbReference type="Proteomes" id="UP001596023"/>
    </source>
</evidence>
<dbReference type="PROSITE" id="PS51257">
    <property type="entry name" value="PROKAR_LIPOPROTEIN"/>
    <property type="match status" value="1"/>
</dbReference>
<dbReference type="Proteomes" id="UP001596023">
    <property type="component" value="Unassembled WGS sequence"/>
</dbReference>
<reference evidence="2" key="1">
    <citation type="journal article" date="2019" name="Int. J. Syst. Evol. Microbiol.">
        <title>The Global Catalogue of Microorganisms (GCM) 10K type strain sequencing project: providing services to taxonomists for standard genome sequencing and annotation.</title>
        <authorList>
            <consortium name="The Broad Institute Genomics Platform"/>
            <consortium name="The Broad Institute Genome Sequencing Center for Infectious Disease"/>
            <person name="Wu L."/>
            <person name="Ma J."/>
        </authorList>
    </citation>
    <scope>NUCLEOTIDE SEQUENCE [LARGE SCALE GENOMIC DNA]</scope>
    <source>
        <strain evidence="2">CCUG 66188</strain>
    </source>
</reference>
<gene>
    <name evidence="1" type="ORF">ACFO6W_12165</name>
</gene>
<accession>A0ABV9KWJ7</accession>
<name>A0ABV9KWJ7_9BACT</name>
<keyword evidence="2" id="KW-1185">Reference proteome</keyword>
<sequence>MKVIFYTMLLPLFIGGVYSCSTGKKTSIPVKYKVFIDSQEPYSVFISYKDSAGYVTLYIDENWSMEVSLPRGDVASLLMICQYDMEDSLQTGVAFHLLTGQIDNGREVITDSGRDIVSISAIARDI</sequence>
<dbReference type="RefSeq" id="WP_379996769.1">
    <property type="nucleotide sequence ID" value="NZ_JBHSGN010000076.1"/>
</dbReference>
<evidence type="ECO:0000313" key="1">
    <source>
        <dbReference type="EMBL" id="MFC4674450.1"/>
    </source>
</evidence>
<dbReference type="EMBL" id="JBHSGN010000076">
    <property type="protein sequence ID" value="MFC4674450.1"/>
    <property type="molecule type" value="Genomic_DNA"/>
</dbReference>
<proteinExistence type="predicted"/>
<protein>
    <submittedName>
        <fullName evidence="1">Uncharacterized protein</fullName>
    </submittedName>
</protein>
<organism evidence="1 2">
    <name type="scientific">Dysgonomonas termitidis</name>
    <dbReference type="NCBI Taxonomy" id="1516126"/>
    <lineage>
        <taxon>Bacteria</taxon>
        <taxon>Pseudomonadati</taxon>
        <taxon>Bacteroidota</taxon>
        <taxon>Bacteroidia</taxon>
        <taxon>Bacteroidales</taxon>
        <taxon>Dysgonomonadaceae</taxon>
        <taxon>Dysgonomonas</taxon>
    </lineage>
</organism>
<comment type="caution">
    <text evidence="1">The sequence shown here is derived from an EMBL/GenBank/DDBJ whole genome shotgun (WGS) entry which is preliminary data.</text>
</comment>